<keyword evidence="3" id="KW-0813">Transport</keyword>
<dbReference type="PANTHER" id="PTHR43297:SF14">
    <property type="entry name" value="ATPASE AAA-TYPE CORE DOMAIN-CONTAINING PROTEIN"/>
    <property type="match status" value="1"/>
</dbReference>
<dbReference type="STRING" id="183763.LP52_03890"/>
<evidence type="ECO:0000256" key="1">
    <source>
        <dbReference type="ARBA" id="ARBA00004202"/>
    </source>
</evidence>
<evidence type="ECO:0000256" key="4">
    <source>
        <dbReference type="ARBA" id="ARBA00022475"/>
    </source>
</evidence>
<evidence type="ECO:0000259" key="11">
    <source>
        <dbReference type="PROSITE" id="PS50893"/>
    </source>
</evidence>
<keyword evidence="8" id="KW-1278">Translocase</keyword>
<dbReference type="Pfam" id="PF08352">
    <property type="entry name" value="oligo_HPY"/>
    <property type="match status" value="1"/>
</dbReference>
<dbReference type="RefSeq" id="WP_040270773.1">
    <property type="nucleotide sequence ID" value="NZ_JROO01000006.1"/>
</dbReference>
<dbReference type="InterPro" id="IPR003593">
    <property type="entry name" value="AAA+_ATPase"/>
</dbReference>
<evidence type="ECO:0000313" key="12">
    <source>
        <dbReference type="EMBL" id="KII00077.1"/>
    </source>
</evidence>
<comment type="similarity">
    <text evidence="2">Belongs to the ABC transporter superfamily.</text>
</comment>
<dbReference type="CDD" id="cd03257">
    <property type="entry name" value="ABC_NikE_OppD_transporters"/>
    <property type="match status" value="1"/>
</dbReference>
<dbReference type="InterPro" id="IPR027417">
    <property type="entry name" value="P-loop_NTPase"/>
</dbReference>
<dbReference type="InterPro" id="IPR003439">
    <property type="entry name" value="ABC_transporter-like_ATP-bd"/>
</dbReference>
<dbReference type="Gene3D" id="3.40.50.300">
    <property type="entry name" value="P-loop containing nucleotide triphosphate hydrolases"/>
    <property type="match status" value="1"/>
</dbReference>
<protein>
    <submittedName>
        <fullName evidence="12">Peptide ABC transporter ATPase</fullName>
    </submittedName>
</protein>
<dbReference type="PROSITE" id="PS50893">
    <property type="entry name" value="ABC_TRANSPORTER_2"/>
    <property type="match status" value="1"/>
</dbReference>
<evidence type="ECO:0000256" key="7">
    <source>
        <dbReference type="ARBA" id="ARBA00022840"/>
    </source>
</evidence>
<dbReference type="GO" id="GO:0005886">
    <property type="term" value="C:plasma membrane"/>
    <property type="evidence" value="ECO:0007669"/>
    <property type="project" value="UniProtKB-SubCell"/>
</dbReference>
<keyword evidence="6" id="KW-0547">Nucleotide-binding</keyword>
<dbReference type="OrthoDB" id="9809030at2"/>
<dbReference type="SUPFAM" id="SSF52540">
    <property type="entry name" value="P-loop containing nucleoside triphosphate hydrolases"/>
    <property type="match status" value="1"/>
</dbReference>
<dbReference type="InterPro" id="IPR017871">
    <property type="entry name" value="ABC_transporter-like_CS"/>
</dbReference>
<comment type="subcellular location">
    <subcellularLocation>
        <location evidence="1">Cell membrane</location>
        <topology evidence="1">Peripheral membrane protein</topology>
    </subcellularLocation>
</comment>
<keyword evidence="5" id="KW-0997">Cell inner membrane</keyword>
<dbReference type="EMBL" id="JROO01000006">
    <property type="protein sequence ID" value="KII00077.1"/>
    <property type="molecule type" value="Genomic_DNA"/>
</dbReference>
<evidence type="ECO:0000256" key="2">
    <source>
        <dbReference type="ARBA" id="ARBA00005417"/>
    </source>
</evidence>
<reference evidence="13" key="1">
    <citation type="journal article" date="2015" name="Chem. Biol.">
        <title>Structure, bioactivity, and resistance mechanism of streptomonomicin, an unusual lasso Peptide from an understudied halophilic actinomycete.</title>
        <authorList>
            <person name="Metelev M."/>
            <person name="Tietz J.I."/>
            <person name="Melby J.O."/>
            <person name="Blair P.M."/>
            <person name="Zhu L."/>
            <person name="Livnat I."/>
            <person name="Severinov K."/>
            <person name="Mitchell D.A."/>
        </authorList>
    </citation>
    <scope>NUCLEOTIDE SEQUENCE [LARGE SCALE GENOMIC DNA]</scope>
    <source>
        <strain evidence="13">YIM 90003</strain>
    </source>
</reference>
<feature type="domain" description="ABC transporter" evidence="11">
    <location>
        <begin position="11"/>
        <end position="288"/>
    </location>
</feature>
<comment type="caution">
    <text evidence="12">The sequence shown here is derived from an EMBL/GenBank/DDBJ whole genome shotgun (WGS) entry which is preliminary data.</text>
</comment>
<dbReference type="Pfam" id="PF00005">
    <property type="entry name" value="ABC_tran"/>
    <property type="match status" value="1"/>
</dbReference>
<evidence type="ECO:0000256" key="9">
    <source>
        <dbReference type="ARBA" id="ARBA00023136"/>
    </source>
</evidence>
<evidence type="ECO:0000256" key="5">
    <source>
        <dbReference type="ARBA" id="ARBA00022519"/>
    </source>
</evidence>
<evidence type="ECO:0000313" key="13">
    <source>
        <dbReference type="Proteomes" id="UP000031675"/>
    </source>
</evidence>
<keyword evidence="4" id="KW-1003">Cell membrane</keyword>
<dbReference type="GO" id="GO:0016887">
    <property type="term" value="F:ATP hydrolysis activity"/>
    <property type="evidence" value="ECO:0007669"/>
    <property type="project" value="InterPro"/>
</dbReference>
<dbReference type="PROSITE" id="PS00211">
    <property type="entry name" value="ABC_TRANSPORTER_1"/>
    <property type="match status" value="1"/>
</dbReference>
<dbReference type="InterPro" id="IPR050388">
    <property type="entry name" value="ABC_Ni/Peptide_Import"/>
</dbReference>
<dbReference type="NCBIfam" id="TIGR01727">
    <property type="entry name" value="oligo_HPY"/>
    <property type="match status" value="1"/>
</dbReference>
<feature type="compositionally biased region" description="Basic and acidic residues" evidence="10">
    <location>
        <begin position="379"/>
        <end position="389"/>
    </location>
</feature>
<dbReference type="GO" id="GO:0015833">
    <property type="term" value="P:peptide transport"/>
    <property type="evidence" value="ECO:0007669"/>
    <property type="project" value="InterPro"/>
</dbReference>
<dbReference type="Proteomes" id="UP000031675">
    <property type="component" value="Unassembled WGS sequence"/>
</dbReference>
<dbReference type="PANTHER" id="PTHR43297">
    <property type="entry name" value="OLIGOPEPTIDE TRANSPORT ATP-BINDING PROTEIN APPD"/>
    <property type="match status" value="1"/>
</dbReference>
<organism evidence="12 13">
    <name type="scientific">Streptomonospora alba</name>
    <dbReference type="NCBI Taxonomy" id="183763"/>
    <lineage>
        <taxon>Bacteria</taxon>
        <taxon>Bacillati</taxon>
        <taxon>Actinomycetota</taxon>
        <taxon>Actinomycetes</taxon>
        <taxon>Streptosporangiales</taxon>
        <taxon>Nocardiopsidaceae</taxon>
        <taxon>Streptomonospora</taxon>
    </lineage>
</organism>
<keyword evidence="7" id="KW-0067">ATP-binding</keyword>
<evidence type="ECO:0000256" key="6">
    <source>
        <dbReference type="ARBA" id="ARBA00022741"/>
    </source>
</evidence>
<dbReference type="InterPro" id="IPR013563">
    <property type="entry name" value="Oligopep_ABC_C"/>
</dbReference>
<dbReference type="GO" id="GO:0005524">
    <property type="term" value="F:ATP binding"/>
    <property type="evidence" value="ECO:0007669"/>
    <property type="project" value="UniProtKB-KW"/>
</dbReference>
<gene>
    <name evidence="12" type="ORF">LP52_03890</name>
</gene>
<keyword evidence="13" id="KW-1185">Reference proteome</keyword>
<name>A0A0C2JFE2_9ACTN</name>
<dbReference type="SMART" id="SM00382">
    <property type="entry name" value="AAA"/>
    <property type="match status" value="1"/>
</dbReference>
<feature type="region of interest" description="Disordered" evidence="10">
    <location>
        <begin position="354"/>
        <end position="389"/>
    </location>
</feature>
<evidence type="ECO:0000256" key="8">
    <source>
        <dbReference type="ARBA" id="ARBA00022967"/>
    </source>
</evidence>
<keyword evidence="9" id="KW-0472">Membrane</keyword>
<dbReference type="AlphaFoldDB" id="A0A0C2JFE2"/>
<sequence>MATGTDQDVLLEVRDLRTRFRTDHGEVPAVNGVDLTLRRGRTLCVVGESGCGKSVTARSILQLVEPPGRITGGRVLLHPDPDAGGADAGDGHASATASPAFTESVDLAALSPKGKEIRRVRGRDISMIFQEPMASLSLVHRVGNQIGEAIRVHNPVSKKEARRLSVALLGQVGIPSPERLVDSYPFQLSGGMRQRVMIAMALSCEPRLLIADEPTTALDVTTQAQILDLLADLQKRRGMGMMFITHDMGVVAEIADDVAVMYLGNVVERGTVDDVFHAPKHPYTRALLESIPRMGGARRDRLPAIRGTVPDPAKRPTGCVFRDRCDSAMPGLCDTVDPPPIDVGGGRQVRCLLYGGAEGRGPDDQVGGTGDDADPTPRTGKEAADVDAN</sequence>
<accession>A0A0C2JFE2</accession>
<proteinExistence type="inferred from homology"/>
<evidence type="ECO:0000256" key="3">
    <source>
        <dbReference type="ARBA" id="ARBA00022448"/>
    </source>
</evidence>
<evidence type="ECO:0000256" key="10">
    <source>
        <dbReference type="SAM" id="MobiDB-lite"/>
    </source>
</evidence>